<dbReference type="STRING" id="1801660.A2Z78_01830"/>
<dbReference type="Gene3D" id="3.10.430.100">
    <property type="entry name" value="Ribosomal protein L9, C-terminal domain"/>
    <property type="match status" value="1"/>
</dbReference>
<dbReference type="InterPro" id="IPR009027">
    <property type="entry name" value="Ribosomal_bL9/RNase_H1_N"/>
</dbReference>
<dbReference type="GO" id="GO:0006412">
    <property type="term" value="P:translation"/>
    <property type="evidence" value="ECO:0007669"/>
    <property type="project" value="UniProtKB-UniRule"/>
</dbReference>
<reference evidence="10 11" key="1">
    <citation type="journal article" date="2016" name="Nat. Commun.">
        <title>Thousands of microbial genomes shed light on interconnected biogeochemical processes in an aquifer system.</title>
        <authorList>
            <person name="Anantharaman K."/>
            <person name="Brown C.T."/>
            <person name="Hug L.A."/>
            <person name="Sharon I."/>
            <person name="Castelle C.J."/>
            <person name="Probst A.J."/>
            <person name="Thomas B.C."/>
            <person name="Singh A."/>
            <person name="Wilkins M.J."/>
            <person name="Karaoz U."/>
            <person name="Brodie E.L."/>
            <person name="Williams K.H."/>
            <person name="Hubbard S.S."/>
            <person name="Banfield J.F."/>
        </authorList>
    </citation>
    <scope>NUCLEOTIDE SEQUENCE [LARGE SCALE GENOMIC DNA]</scope>
</reference>
<evidence type="ECO:0000256" key="2">
    <source>
        <dbReference type="ARBA" id="ARBA00022730"/>
    </source>
</evidence>
<dbReference type="GO" id="GO:0005840">
    <property type="term" value="C:ribosome"/>
    <property type="evidence" value="ECO:0007669"/>
    <property type="project" value="UniProtKB-KW"/>
</dbReference>
<dbReference type="InterPro" id="IPR020069">
    <property type="entry name" value="Ribosomal_bL9_C"/>
</dbReference>
<sequence>MKVILLQDVENLGKKHEIKNVKVGYARNFLFPKNLAKPATKEALKWLETQKGITEKKAEEELKKAQELASNLDRREVIIKVKVGEEDQLFESITPQKISERLKELGFEVKKNKIFLEEPLKELGEFPIKVKFEHNLEAEIRVIITKEEEK</sequence>
<evidence type="ECO:0000256" key="7">
    <source>
        <dbReference type="HAMAP-Rule" id="MF_00503"/>
    </source>
</evidence>
<keyword evidence="5 7" id="KW-0687">Ribonucleoprotein</keyword>
<keyword evidence="4 7" id="KW-0689">Ribosomal protein</keyword>
<proteinExistence type="inferred from homology"/>
<dbReference type="InterPro" id="IPR036791">
    <property type="entry name" value="Ribosomal_bL9_C_sf"/>
</dbReference>
<dbReference type="AlphaFoldDB" id="A0A1G2DWC3"/>
<evidence type="ECO:0000256" key="3">
    <source>
        <dbReference type="ARBA" id="ARBA00022884"/>
    </source>
</evidence>
<name>A0A1G2DWC3_9BACT</name>
<evidence type="ECO:0000256" key="4">
    <source>
        <dbReference type="ARBA" id="ARBA00022980"/>
    </source>
</evidence>
<evidence type="ECO:0000313" key="10">
    <source>
        <dbReference type="EMBL" id="OGZ17925.1"/>
    </source>
</evidence>
<dbReference type="GO" id="GO:0019843">
    <property type="term" value="F:rRNA binding"/>
    <property type="evidence" value="ECO:0007669"/>
    <property type="project" value="UniProtKB-UniRule"/>
</dbReference>
<dbReference type="InterPro" id="IPR000244">
    <property type="entry name" value="Ribosomal_bL9"/>
</dbReference>
<dbReference type="SUPFAM" id="SSF55653">
    <property type="entry name" value="Ribosomal protein L9 C-domain"/>
    <property type="match status" value="1"/>
</dbReference>
<evidence type="ECO:0000256" key="1">
    <source>
        <dbReference type="ARBA" id="ARBA00010605"/>
    </source>
</evidence>
<dbReference type="Gene3D" id="3.40.5.10">
    <property type="entry name" value="Ribosomal protein L9, N-terminal domain"/>
    <property type="match status" value="1"/>
</dbReference>
<accession>A0A1G2DWC3</accession>
<feature type="domain" description="Ribosomal protein L9" evidence="8">
    <location>
        <begin position="1"/>
        <end position="45"/>
    </location>
</feature>
<dbReference type="GO" id="GO:0003735">
    <property type="term" value="F:structural constituent of ribosome"/>
    <property type="evidence" value="ECO:0007669"/>
    <property type="project" value="InterPro"/>
</dbReference>
<evidence type="ECO:0000259" key="8">
    <source>
        <dbReference type="Pfam" id="PF01281"/>
    </source>
</evidence>
<dbReference type="InterPro" id="IPR020070">
    <property type="entry name" value="Ribosomal_bL9_N"/>
</dbReference>
<gene>
    <name evidence="7" type="primary">rplI</name>
    <name evidence="10" type="ORF">A2Z78_01830</name>
</gene>
<comment type="function">
    <text evidence="7">Binds to the 23S rRNA.</text>
</comment>
<dbReference type="InterPro" id="IPR036935">
    <property type="entry name" value="Ribosomal_bL9_N_sf"/>
</dbReference>
<dbReference type="HAMAP" id="MF_00503">
    <property type="entry name" value="Ribosomal_bL9"/>
    <property type="match status" value="1"/>
</dbReference>
<comment type="caution">
    <text evidence="10">The sequence shown here is derived from an EMBL/GenBank/DDBJ whole genome shotgun (WGS) entry which is preliminary data.</text>
</comment>
<dbReference type="Pfam" id="PF01281">
    <property type="entry name" value="Ribosomal_L9_N"/>
    <property type="match status" value="1"/>
</dbReference>
<dbReference type="PANTHER" id="PTHR21368">
    <property type="entry name" value="50S RIBOSOMAL PROTEIN L9"/>
    <property type="match status" value="1"/>
</dbReference>
<evidence type="ECO:0000259" key="9">
    <source>
        <dbReference type="Pfam" id="PF03948"/>
    </source>
</evidence>
<comment type="similarity">
    <text evidence="1 7">Belongs to the bacterial ribosomal protein bL9 family.</text>
</comment>
<dbReference type="GO" id="GO:1990904">
    <property type="term" value="C:ribonucleoprotein complex"/>
    <property type="evidence" value="ECO:0007669"/>
    <property type="project" value="UniProtKB-KW"/>
</dbReference>
<dbReference type="InterPro" id="IPR020594">
    <property type="entry name" value="Ribosomal_bL9_bac/chp"/>
</dbReference>
<keyword evidence="3 7" id="KW-0694">RNA-binding</keyword>
<dbReference type="Proteomes" id="UP000176752">
    <property type="component" value="Unassembled WGS sequence"/>
</dbReference>
<organism evidence="10 11">
    <name type="scientific">Candidatus Nealsonbacteria bacterium RBG_13_36_15</name>
    <dbReference type="NCBI Taxonomy" id="1801660"/>
    <lineage>
        <taxon>Bacteria</taxon>
        <taxon>Candidatus Nealsoniibacteriota</taxon>
    </lineage>
</organism>
<keyword evidence="2 7" id="KW-0699">rRNA-binding</keyword>
<evidence type="ECO:0000313" key="11">
    <source>
        <dbReference type="Proteomes" id="UP000176752"/>
    </source>
</evidence>
<dbReference type="EMBL" id="MHLV01000009">
    <property type="protein sequence ID" value="OGZ17925.1"/>
    <property type="molecule type" value="Genomic_DNA"/>
</dbReference>
<evidence type="ECO:0000256" key="6">
    <source>
        <dbReference type="ARBA" id="ARBA00035292"/>
    </source>
</evidence>
<protein>
    <recommendedName>
        <fullName evidence="6 7">Large ribosomal subunit protein bL9</fullName>
    </recommendedName>
</protein>
<dbReference type="SUPFAM" id="SSF55658">
    <property type="entry name" value="L9 N-domain-like"/>
    <property type="match status" value="1"/>
</dbReference>
<evidence type="ECO:0000256" key="5">
    <source>
        <dbReference type="ARBA" id="ARBA00023274"/>
    </source>
</evidence>
<dbReference type="Pfam" id="PF03948">
    <property type="entry name" value="Ribosomal_L9_C"/>
    <property type="match status" value="1"/>
</dbReference>
<dbReference type="FunFam" id="3.40.5.10:FF:000002">
    <property type="entry name" value="50S ribosomal protein L9"/>
    <property type="match status" value="1"/>
</dbReference>
<dbReference type="NCBIfam" id="TIGR00158">
    <property type="entry name" value="L9"/>
    <property type="match status" value="1"/>
</dbReference>
<feature type="domain" description="Large ribosomal subunit protein bL9 C-terminal" evidence="9">
    <location>
        <begin position="64"/>
        <end position="145"/>
    </location>
</feature>